<dbReference type="Proteomes" id="UP000807469">
    <property type="component" value="Unassembled WGS sequence"/>
</dbReference>
<sequence>MYSTHVRTHSGRTVMGIPSILKNPRSSPAISHGHSLVHLPCPCPRPRPSVYTRTCRPSLPPSFYASSFELDLAQAHHGFARSLSFFQISSSISSRPSILRSFVRLLIYSSSSGVVVRCLAAISSCVCCVYIIVILDYWLLLLVLVLAAQYTVTLPSLLLRARAPNPRPKPFAFAYVHSFTNITIVGDTSQSPGPEGLKVPEYPSMGGGTWAGANLGVRTAFSRSSF</sequence>
<dbReference type="EMBL" id="MU155686">
    <property type="protein sequence ID" value="KAF9471441.1"/>
    <property type="molecule type" value="Genomic_DNA"/>
</dbReference>
<feature type="transmembrane region" description="Helical" evidence="1">
    <location>
        <begin position="105"/>
        <end position="132"/>
    </location>
</feature>
<evidence type="ECO:0000256" key="1">
    <source>
        <dbReference type="SAM" id="Phobius"/>
    </source>
</evidence>
<proteinExistence type="predicted"/>
<keyword evidence="3" id="KW-1185">Reference proteome</keyword>
<evidence type="ECO:0000313" key="3">
    <source>
        <dbReference type="Proteomes" id="UP000807469"/>
    </source>
</evidence>
<gene>
    <name evidence="2" type="ORF">BDN70DRAFT_571628</name>
</gene>
<keyword evidence="1" id="KW-1133">Transmembrane helix</keyword>
<keyword evidence="1" id="KW-0812">Transmembrane</keyword>
<feature type="transmembrane region" description="Helical" evidence="1">
    <location>
        <begin position="138"/>
        <end position="159"/>
    </location>
</feature>
<name>A0A9P6CLQ4_9AGAR</name>
<accession>A0A9P6CLQ4</accession>
<evidence type="ECO:0000313" key="2">
    <source>
        <dbReference type="EMBL" id="KAF9471441.1"/>
    </source>
</evidence>
<comment type="caution">
    <text evidence="2">The sequence shown here is derived from an EMBL/GenBank/DDBJ whole genome shotgun (WGS) entry which is preliminary data.</text>
</comment>
<organism evidence="2 3">
    <name type="scientific">Pholiota conissans</name>
    <dbReference type="NCBI Taxonomy" id="109636"/>
    <lineage>
        <taxon>Eukaryota</taxon>
        <taxon>Fungi</taxon>
        <taxon>Dikarya</taxon>
        <taxon>Basidiomycota</taxon>
        <taxon>Agaricomycotina</taxon>
        <taxon>Agaricomycetes</taxon>
        <taxon>Agaricomycetidae</taxon>
        <taxon>Agaricales</taxon>
        <taxon>Agaricineae</taxon>
        <taxon>Strophariaceae</taxon>
        <taxon>Pholiota</taxon>
    </lineage>
</organism>
<keyword evidence="1" id="KW-0472">Membrane</keyword>
<dbReference type="AlphaFoldDB" id="A0A9P6CLQ4"/>
<reference evidence="2" key="1">
    <citation type="submission" date="2020-11" db="EMBL/GenBank/DDBJ databases">
        <authorList>
            <consortium name="DOE Joint Genome Institute"/>
            <person name="Ahrendt S."/>
            <person name="Riley R."/>
            <person name="Andreopoulos W."/>
            <person name="Labutti K."/>
            <person name="Pangilinan J."/>
            <person name="Ruiz-Duenas F.J."/>
            <person name="Barrasa J.M."/>
            <person name="Sanchez-Garcia M."/>
            <person name="Camarero S."/>
            <person name="Miyauchi S."/>
            <person name="Serrano A."/>
            <person name="Linde D."/>
            <person name="Babiker R."/>
            <person name="Drula E."/>
            <person name="Ayuso-Fernandez I."/>
            <person name="Pacheco R."/>
            <person name="Padilla G."/>
            <person name="Ferreira P."/>
            <person name="Barriuso J."/>
            <person name="Kellner H."/>
            <person name="Castanera R."/>
            <person name="Alfaro M."/>
            <person name="Ramirez L."/>
            <person name="Pisabarro A.G."/>
            <person name="Kuo A."/>
            <person name="Tritt A."/>
            <person name="Lipzen A."/>
            <person name="He G."/>
            <person name="Yan M."/>
            <person name="Ng V."/>
            <person name="Cullen D."/>
            <person name="Martin F."/>
            <person name="Rosso M.-N."/>
            <person name="Henrissat B."/>
            <person name="Hibbett D."/>
            <person name="Martinez A.T."/>
            <person name="Grigoriev I.V."/>
        </authorList>
    </citation>
    <scope>NUCLEOTIDE SEQUENCE</scope>
    <source>
        <strain evidence="2">CIRM-BRFM 674</strain>
    </source>
</reference>
<protein>
    <submittedName>
        <fullName evidence="2">Uncharacterized protein</fullName>
    </submittedName>
</protein>